<name>A0A833QRQ6_9POAL</name>
<comment type="caution">
    <text evidence="2">The sequence shown here is derived from an EMBL/GenBank/DDBJ whole genome shotgun (WGS) entry which is preliminary data.</text>
</comment>
<dbReference type="AlphaFoldDB" id="A0A833QRQ6"/>
<dbReference type="OrthoDB" id="682821at2759"/>
<proteinExistence type="predicted"/>
<dbReference type="Proteomes" id="UP000623129">
    <property type="component" value="Unassembled WGS sequence"/>
</dbReference>
<keyword evidence="3" id="KW-1185">Reference proteome</keyword>
<organism evidence="2 3">
    <name type="scientific">Carex littledalei</name>
    <dbReference type="NCBI Taxonomy" id="544730"/>
    <lineage>
        <taxon>Eukaryota</taxon>
        <taxon>Viridiplantae</taxon>
        <taxon>Streptophyta</taxon>
        <taxon>Embryophyta</taxon>
        <taxon>Tracheophyta</taxon>
        <taxon>Spermatophyta</taxon>
        <taxon>Magnoliopsida</taxon>
        <taxon>Liliopsida</taxon>
        <taxon>Poales</taxon>
        <taxon>Cyperaceae</taxon>
        <taxon>Cyperoideae</taxon>
        <taxon>Cariceae</taxon>
        <taxon>Carex</taxon>
        <taxon>Carex subgen. Euthyceras</taxon>
    </lineage>
</organism>
<dbReference type="Pfam" id="PF17766">
    <property type="entry name" value="fn3_6"/>
    <property type="match status" value="1"/>
</dbReference>
<keyword evidence="2" id="KW-0378">Hydrolase</keyword>
<dbReference type="GO" id="GO:0006508">
    <property type="term" value="P:proteolysis"/>
    <property type="evidence" value="ECO:0007669"/>
    <property type="project" value="UniProtKB-KW"/>
</dbReference>
<evidence type="ECO:0000313" key="2">
    <source>
        <dbReference type="EMBL" id="KAF3327573.1"/>
    </source>
</evidence>
<evidence type="ECO:0000313" key="3">
    <source>
        <dbReference type="Proteomes" id="UP000623129"/>
    </source>
</evidence>
<dbReference type="GO" id="GO:0008233">
    <property type="term" value="F:peptidase activity"/>
    <property type="evidence" value="ECO:0007669"/>
    <property type="project" value="UniProtKB-KW"/>
</dbReference>
<protein>
    <submittedName>
        <fullName evidence="2">Subtilisin-like protease SDD1</fullName>
    </submittedName>
</protein>
<sequence>MVQRVLTNVGTPSSTYTVQVKSPKGVAVKVVPEKLTFLKLNDRKSFRVWFEMRKQEANDGVVDAD</sequence>
<reference evidence="2" key="1">
    <citation type="submission" date="2020-01" db="EMBL/GenBank/DDBJ databases">
        <title>Genome sequence of Kobresia littledalei, the first chromosome-level genome in the family Cyperaceae.</title>
        <authorList>
            <person name="Qu G."/>
        </authorList>
    </citation>
    <scope>NUCLEOTIDE SEQUENCE</scope>
    <source>
        <strain evidence="2">C.B.Clarke</strain>
        <tissue evidence="2">Leaf</tissue>
    </source>
</reference>
<dbReference type="InterPro" id="IPR041469">
    <property type="entry name" value="Subtilisin-like_FN3"/>
</dbReference>
<gene>
    <name evidence="2" type="ORF">FCM35_KLT07691</name>
</gene>
<feature type="domain" description="Subtilisin-like protease fibronectin type-III" evidence="1">
    <location>
        <begin position="2"/>
        <end position="58"/>
    </location>
</feature>
<evidence type="ECO:0000259" key="1">
    <source>
        <dbReference type="Pfam" id="PF17766"/>
    </source>
</evidence>
<dbReference type="Gene3D" id="2.60.40.2310">
    <property type="match status" value="1"/>
</dbReference>
<keyword evidence="2" id="KW-0645">Protease</keyword>
<accession>A0A833QRQ6</accession>
<dbReference type="EMBL" id="SWLB01000017">
    <property type="protein sequence ID" value="KAF3327573.1"/>
    <property type="molecule type" value="Genomic_DNA"/>
</dbReference>